<dbReference type="PANTHER" id="PTHR33960">
    <property type="entry name" value="SIMILAR TO KIAA0825 PROTEIN"/>
    <property type="match status" value="1"/>
</dbReference>
<evidence type="ECO:0000256" key="1">
    <source>
        <dbReference type="SAM" id="SignalP"/>
    </source>
</evidence>
<dbReference type="EMBL" id="JASPKZ010001381">
    <property type="protein sequence ID" value="KAJ9598072.1"/>
    <property type="molecule type" value="Genomic_DNA"/>
</dbReference>
<sequence length="182" mass="20434">FVVILLNVLLEYWQWMTGFKPQSKFLPHLVMTGHLTLPTLRVNTSVGFWLKMVLWWEEEYAAAFNGPSGLLEQSNDEQVERTDSDEFDRGCGGIAVAKTSDPAECVNIVSDSASQLLEHLHTLSQEALDHADLTVLTGTLGAAALIKNCLWCYNEKIKNDDTKEAVQSSTKKTSRYMLQIRV</sequence>
<dbReference type="Pfam" id="PF14906">
    <property type="entry name" value="DUF4495"/>
    <property type="match status" value="1"/>
</dbReference>
<proteinExistence type="predicted"/>
<reference evidence="2" key="1">
    <citation type="journal article" date="2023" name="IScience">
        <title>Live-bearing cockroach genome reveals convergent evolutionary mechanisms linked to viviparity in insects and beyond.</title>
        <authorList>
            <person name="Fouks B."/>
            <person name="Harrison M.C."/>
            <person name="Mikhailova A.A."/>
            <person name="Marchal E."/>
            <person name="English S."/>
            <person name="Carruthers M."/>
            <person name="Jennings E.C."/>
            <person name="Chiamaka E.L."/>
            <person name="Frigard R.A."/>
            <person name="Pippel M."/>
            <person name="Attardo G.M."/>
            <person name="Benoit J.B."/>
            <person name="Bornberg-Bauer E."/>
            <person name="Tobe S.S."/>
        </authorList>
    </citation>
    <scope>NUCLEOTIDE SEQUENCE</scope>
    <source>
        <strain evidence="2">Stay&amp;Tobe</strain>
    </source>
</reference>
<evidence type="ECO:0000313" key="3">
    <source>
        <dbReference type="Proteomes" id="UP001233999"/>
    </source>
</evidence>
<comment type="caution">
    <text evidence="2">The sequence shown here is derived from an EMBL/GenBank/DDBJ whole genome shotgun (WGS) entry which is preliminary data.</text>
</comment>
<keyword evidence="1" id="KW-0732">Signal</keyword>
<feature type="non-terminal residue" evidence="2">
    <location>
        <position position="1"/>
    </location>
</feature>
<protein>
    <submittedName>
        <fullName evidence="2">Uncharacterized protein</fullName>
    </submittedName>
</protein>
<accession>A0AAD8AFI7</accession>
<reference evidence="2" key="2">
    <citation type="submission" date="2023-05" db="EMBL/GenBank/DDBJ databases">
        <authorList>
            <person name="Fouks B."/>
        </authorList>
    </citation>
    <scope>NUCLEOTIDE SEQUENCE</scope>
    <source>
        <strain evidence="2">Stay&amp;Tobe</strain>
        <tissue evidence="2">Testes</tissue>
    </source>
</reference>
<feature type="signal peptide" evidence="1">
    <location>
        <begin position="1"/>
        <end position="18"/>
    </location>
</feature>
<keyword evidence="3" id="KW-1185">Reference proteome</keyword>
<name>A0AAD8AFI7_DIPPU</name>
<feature type="chain" id="PRO_5042266341" evidence="1">
    <location>
        <begin position="19"/>
        <end position="182"/>
    </location>
</feature>
<dbReference type="PANTHER" id="PTHR33960:SF1">
    <property type="entry name" value="SIMILAR TO KIAA0825 PROTEIN"/>
    <property type="match status" value="1"/>
</dbReference>
<dbReference type="Proteomes" id="UP001233999">
    <property type="component" value="Unassembled WGS sequence"/>
</dbReference>
<dbReference type="AlphaFoldDB" id="A0AAD8AFI7"/>
<gene>
    <name evidence="2" type="ORF">L9F63_026822</name>
</gene>
<evidence type="ECO:0000313" key="2">
    <source>
        <dbReference type="EMBL" id="KAJ9598072.1"/>
    </source>
</evidence>
<organism evidence="2 3">
    <name type="scientific">Diploptera punctata</name>
    <name type="common">Pacific beetle cockroach</name>
    <dbReference type="NCBI Taxonomy" id="6984"/>
    <lineage>
        <taxon>Eukaryota</taxon>
        <taxon>Metazoa</taxon>
        <taxon>Ecdysozoa</taxon>
        <taxon>Arthropoda</taxon>
        <taxon>Hexapoda</taxon>
        <taxon>Insecta</taxon>
        <taxon>Pterygota</taxon>
        <taxon>Neoptera</taxon>
        <taxon>Polyneoptera</taxon>
        <taxon>Dictyoptera</taxon>
        <taxon>Blattodea</taxon>
        <taxon>Blaberoidea</taxon>
        <taxon>Blaberidae</taxon>
        <taxon>Diplopterinae</taxon>
        <taxon>Diploptera</taxon>
    </lineage>
</organism>
<dbReference type="InterPro" id="IPR027993">
    <property type="entry name" value="DUF4495"/>
</dbReference>